<evidence type="ECO:0000256" key="1">
    <source>
        <dbReference type="SAM" id="Phobius"/>
    </source>
</evidence>
<feature type="transmembrane region" description="Helical" evidence="1">
    <location>
        <begin position="17"/>
        <end position="34"/>
    </location>
</feature>
<dbReference type="EMBL" id="VSSQ01030284">
    <property type="protein sequence ID" value="MPM80751.1"/>
    <property type="molecule type" value="Genomic_DNA"/>
</dbReference>
<gene>
    <name evidence="2" type="ORF">SDC9_127801</name>
</gene>
<feature type="transmembrane region" description="Helical" evidence="1">
    <location>
        <begin position="190"/>
        <end position="213"/>
    </location>
</feature>
<feature type="transmembrane region" description="Helical" evidence="1">
    <location>
        <begin position="40"/>
        <end position="59"/>
    </location>
</feature>
<feature type="transmembrane region" description="Helical" evidence="1">
    <location>
        <begin position="66"/>
        <end position="83"/>
    </location>
</feature>
<feature type="transmembrane region" description="Helical" evidence="1">
    <location>
        <begin position="89"/>
        <end position="106"/>
    </location>
</feature>
<comment type="caution">
    <text evidence="2">The sequence shown here is derived from an EMBL/GenBank/DDBJ whole genome shotgun (WGS) entry which is preliminary data.</text>
</comment>
<feature type="transmembrane region" description="Helical" evidence="1">
    <location>
        <begin position="156"/>
        <end position="178"/>
    </location>
</feature>
<protein>
    <submittedName>
        <fullName evidence="2">Uncharacterized protein</fullName>
    </submittedName>
</protein>
<keyword evidence="1" id="KW-1133">Transmembrane helix</keyword>
<accession>A0A645CV19</accession>
<dbReference type="AlphaFoldDB" id="A0A645CV19"/>
<sequence>MSENTLPKSGEHRNQNVLLLILTIAFTATSMLAASQPILVNILVNVLLPLIIMIFCKLVFFERLKLTTLTLLRVVIIFAVFNILNRQIFVNIVIIFLAINILEATLTDIVRYKRYFNGITGLVLAASCIFLRGSWIDYTGLTQLGFFAKFMHMYEFHALTFAGTIAWIVAYTLWNWIFVTNEFSPAVAKLHVGILAAPILGSLITGNPGFWLVFRAGSLSFGGCLQISEKEFVEENLRSERFSRFVAFTKKPAVQIPVMILNVALILFASFVK</sequence>
<feature type="transmembrane region" description="Helical" evidence="1">
    <location>
        <begin position="115"/>
        <end position="136"/>
    </location>
</feature>
<reference evidence="2" key="1">
    <citation type="submission" date="2019-08" db="EMBL/GenBank/DDBJ databases">
        <authorList>
            <person name="Kucharzyk K."/>
            <person name="Murdoch R.W."/>
            <person name="Higgins S."/>
            <person name="Loffler F."/>
        </authorList>
    </citation>
    <scope>NUCLEOTIDE SEQUENCE</scope>
</reference>
<organism evidence="2">
    <name type="scientific">bioreactor metagenome</name>
    <dbReference type="NCBI Taxonomy" id="1076179"/>
    <lineage>
        <taxon>unclassified sequences</taxon>
        <taxon>metagenomes</taxon>
        <taxon>ecological metagenomes</taxon>
    </lineage>
</organism>
<proteinExistence type="predicted"/>
<evidence type="ECO:0000313" key="2">
    <source>
        <dbReference type="EMBL" id="MPM80751.1"/>
    </source>
</evidence>
<feature type="transmembrane region" description="Helical" evidence="1">
    <location>
        <begin position="253"/>
        <end position="272"/>
    </location>
</feature>
<name>A0A645CV19_9ZZZZ</name>
<keyword evidence="1" id="KW-0812">Transmembrane</keyword>
<keyword evidence="1" id="KW-0472">Membrane</keyword>